<evidence type="ECO:0000256" key="7">
    <source>
        <dbReference type="SAM" id="SignalP"/>
    </source>
</evidence>
<dbReference type="InterPro" id="IPR028082">
    <property type="entry name" value="Peripla_BP_I"/>
</dbReference>
<accession>A0ABY8QUA5</accession>
<feature type="chain" id="PRO_5046841438" evidence="7">
    <location>
        <begin position="27"/>
        <end position="344"/>
    </location>
</feature>
<dbReference type="PROSITE" id="PS51257">
    <property type="entry name" value="PROKAR_LIPOPROTEIN"/>
    <property type="match status" value="1"/>
</dbReference>
<dbReference type="PANTHER" id="PTHR34296">
    <property type="entry name" value="TRANSCRIPTIONAL ACTIVATOR PROTEIN MED"/>
    <property type="match status" value="1"/>
</dbReference>
<feature type="signal peptide" evidence="7">
    <location>
        <begin position="1"/>
        <end position="26"/>
    </location>
</feature>
<dbReference type="Proteomes" id="UP001209083">
    <property type="component" value="Chromosome"/>
</dbReference>
<keyword evidence="6" id="KW-0449">Lipoprotein</keyword>
<dbReference type="EMBL" id="CP090958">
    <property type="protein sequence ID" value="WGW11816.1"/>
    <property type="molecule type" value="Genomic_DNA"/>
</dbReference>
<evidence type="ECO:0000256" key="4">
    <source>
        <dbReference type="ARBA" id="ARBA00022729"/>
    </source>
</evidence>
<organism evidence="9 10">
    <name type="scientific">Saxibacter everestensis</name>
    <dbReference type="NCBI Taxonomy" id="2909229"/>
    <lineage>
        <taxon>Bacteria</taxon>
        <taxon>Bacillati</taxon>
        <taxon>Actinomycetota</taxon>
        <taxon>Actinomycetes</taxon>
        <taxon>Micrococcales</taxon>
        <taxon>Brevibacteriaceae</taxon>
        <taxon>Saxibacter</taxon>
    </lineage>
</organism>
<keyword evidence="4 7" id="KW-0732">Signal</keyword>
<dbReference type="SUPFAM" id="SSF53822">
    <property type="entry name" value="Periplasmic binding protein-like I"/>
    <property type="match status" value="1"/>
</dbReference>
<proteinExistence type="inferred from homology"/>
<comment type="subcellular location">
    <subcellularLocation>
        <location evidence="1">Cell membrane</location>
        <topology evidence="1">Lipid-anchor</topology>
    </subcellularLocation>
</comment>
<dbReference type="Pfam" id="PF02608">
    <property type="entry name" value="Bmp"/>
    <property type="match status" value="1"/>
</dbReference>
<evidence type="ECO:0000256" key="2">
    <source>
        <dbReference type="ARBA" id="ARBA00008610"/>
    </source>
</evidence>
<dbReference type="CDD" id="cd06354">
    <property type="entry name" value="PBP1_PrnA-like"/>
    <property type="match status" value="1"/>
</dbReference>
<dbReference type="RefSeq" id="WP_349638609.1">
    <property type="nucleotide sequence ID" value="NZ_CP090958.1"/>
</dbReference>
<name>A0ABY8QUA5_9MICO</name>
<evidence type="ECO:0000256" key="6">
    <source>
        <dbReference type="ARBA" id="ARBA00023288"/>
    </source>
</evidence>
<feature type="domain" description="ABC transporter substrate-binding protein PnrA-like" evidence="8">
    <location>
        <begin position="37"/>
        <end position="307"/>
    </location>
</feature>
<keyword evidence="3" id="KW-1003">Cell membrane</keyword>
<reference evidence="9 10" key="1">
    <citation type="submission" date="2023-05" db="EMBL/GenBank/DDBJ databases">
        <title>Lithophilousrod everest ZFBP1038 complete genpme.</title>
        <authorList>
            <person name="Tian M."/>
        </authorList>
    </citation>
    <scope>NUCLEOTIDE SEQUENCE [LARGE SCALE GENOMIC DNA]</scope>
    <source>
        <strain evidence="9 10">ZFBP1038</strain>
    </source>
</reference>
<sequence>MMFSTRAALVTAVAALALVTSGCSSSSETAGEAKEKSIVLITPTAIGSNNFLQLAKTGAEAAGKANNADVKVYESKDPASVQQNIDAAVRAKADIVIGVSFSVQDQFDTSAQDSPDQQFLLVDACPEKPAENLTCASFKEYESNYLAGVEAGLLTKADKVGAVASVDTPFVNRWVTPFLDGAKSVNKDVKSSVQYVGGDNPFGDQARAKAQAQVVADSGADYLNAAASGGNYGIFEAAEANKVKAFGVDTNQCLDSPGNVVDNSIKRVDVALENSVKDILAGKSGDVKVYGLAENGVGLTGLEEGVADSKCLIADHPDVIEKVKQVRDDIIAGKITVKDPVTAG</sequence>
<evidence type="ECO:0000256" key="1">
    <source>
        <dbReference type="ARBA" id="ARBA00004193"/>
    </source>
</evidence>
<gene>
    <name evidence="9" type="ORF">LWF01_17270</name>
</gene>
<keyword evidence="5" id="KW-0472">Membrane</keyword>
<evidence type="ECO:0000259" key="8">
    <source>
        <dbReference type="Pfam" id="PF02608"/>
    </source>
</evidence>
<dbReference type="InterPro" id="IPR050957">
    <property type="entry name" value="BMP_lipoprotein"/>
</dbReference>
<dbReference type="PANTHER" id="PTHR34296:SF2">
    <property type="entry name" value="ABC TRANSPORTER GUANOSINE-BINDING PROTEIN NUPN"/>
    <property type="match status" value="1"/>
</dbReference>
<evidence type="ECO:0000313" key="10">
    <source>
        <dbReference type="Proteomes" id="UP001209083"/>
    </source>
</evidence>
<protein>
    <submittedName>
        <fullName evidence="9">BMP family ABC transporter substrate-binding protein</fullName>
    </submittedName>
</protein>
<evidence type="ECO:0000256" key="5">
    <source>
        <dbReference type="ARBA" id="ARBA00023136"/>
    </source>
</evidence>
<dbReference type="Gene3D" id="3.40.50.2300">
    <property type="match status" value="2"/>
</dbReference>
<keyword evidence="10" id="KW-1185">Reference proteome</keyword>
<evidence type="ECO:0000313" key="9">
    <source>
        <dbReference type="EMBL" id="WGW11816.1"/>
    </source>
</evidence>
<evidence type="ECO:0000256" key="3">
    <source>
        <dbReference type="ARBA" id="ARBA00022475"/>
    </source>
</evidence>
<comment type="similarity">
    <text evidence="2">Belongs to the BMP lipoprotein family.</text>
</comment>
<dbReference type="InterPro" id="IPR003760">
    <property type="entry name" value="PnrA-like"/>
</dbReference>